<dbReference type="InterPro" id="IPR039350">
    <property type="entry name" value="Prospero_homeodomain"/>
</dbReference>
<feature type="compositionally biased region" description="Polar residues" evidence="2">
    <location>
        <begin position="442"/>
        <end position="455"/>
    </location>
</feature>
<feature type="compositionally biased region" description="Basic and acidic residues" evidence="2">
    <location>
        <begin position="711"/>
        <end position="722"/>
    </location>
</feature>
<feature type="compositionally biased region" description="Polar residues" evidence="2">
    <location>
        <begin position="224"/>
        <end position="246"/>
    </location>
</feature>
<feature type="compositionally biased region" description="Polar residues" evidence="2">
    <location>
        <begin position="723"/>
        <end position="742"/>
    </location>
</feature>
<keyword evidence="1" id="KW-0175">Coiled coil</keyword>
<dbReference type="PANTHER" id="PTHR12198:SF0">
    <property type="entry name" value="HOMEOBOX PROTEIN PROSPERO"/>
    <property type="match status" value="1"/>
</dbReference>
<dbReference type="GO" id="GO:0000978">
    <property type="term" value="F:RNA polymerase II cis-regulatory region sequence-specific DNA binding"/>
    <property type="evidence" value="ECO:0007669"/>
    <property type="project" value="TreeGrafter"/>
</dbReference>
<feature type="region of interest" description="Disordered" evidence="2">
    <location>
        <begin position="223"/>
        <end position="305"/>
    </location>
</feature>
<gene>
    <name evidence="3" type="ORF">RUM43_007700</name>
</gene>
<feature type="region of interest" description="Disordered" evidence="2">
    <location>
        <begin position="709"/>
        <end position="790"/>
    </location>
</feature>
<evidence type="ECO:0000256" key="1">
    <source>
        <dbReference type="SAM" id="Coils"/>
    </source>
</evidence>
<proteinExistence type="predicted"/>
<dbReference type="GO" id="GO:0000981">
    <property type="term" value="F:DNA-binding transcription factor activity, RNA polymerase II-specific"/>
    <property type="evidence" value="ECO:0007669"/>
    <property type="project" value="TreeGrafter"/>
</dbReference>
<dbReference type="AlphaFoldDB" id="A0AAN8PXI0"/>
<dbReference type="PANTHER" id="PTHR12198">
    <property type="entry name" value="HOMEOBOX PROTEIN PROSPERO/PROX-1/CEH-26"/>
    <property type="match status" value="1"/>
</dbReference>
<dbReference type="Proteomes" id="UP001372834">
    <property type="component" value="Unassembled WGS sequence"/>
</dbReference>
<name>A0AAN8PXI0_POLSC</name>
<evidence type="ECO:0000313" key="3">
    <source>
        <dbReference type="EMBL" id="KAK6639427.1"/>
    </source>
</evidence>
<evidence type="ECO:0008006" key="5">
    <source>
        <dbReference type="Google" id="ProtNLM"/>
    </source>
</evidence>
<evidence type="ECO:0000313" key="4">
    <source>
        <dbReference type="Proteomes" id="UP001372834"/>
    </source>
</evidence>
<reference evidence="3 4" key="1">
    <citation type="submission" date="2023-10" db="EMBL/GenBank/DDBJ databases">
        <title>Genomes of two closely related lineages of the louse Polyplax serrata with different host specificities.</title>
        <authorList>
            <person name="Martinu J."/>
            <person name="Tarabai H."/>
            <person name="Stefka J."/>
            <person name="Hypsa V."/>
        </authorList>
    </citation>
    <scope>NUCLEOTIDE SEQUENCE [LARGE SCALE GENOMIC DNA]</scope>
    <source>
        <strain evidence="3">HR10_N</strain>
    </source>
</reference>
<accession>A0AAN8PXI0</accession>
<feature type="compositionally biased region" description="Polar residues" evidence="2">
    <location>
        <begin position="262"/>
        <end position="283"/>
    </location>
</feature>
<feature type="compositionally biased region" description="Polar residues" evidence="2">
    <location>
        <begin position="752"/>
        <end position="790"/>
    </location>
</feature>
<feature type="compositionally biased region" description="Low complexity" evidence="2">
    <location>
        <begin position="458"/>
        <end position="471"/>
    </location>
</feature>
<dbReference type="GO" id="GO:0005634">
    <property type="term" value="C:nucleus"/>
    <property type="evidence" value="ECO:0007669"/>
    <property type="project" value="TreeGrafter"/>
</dbReference>
<feature type="region of interest" description="Disordered" evidence="2">
    <location>
        <begin position="554"/>
        <end position="632"/>
    </location>
</feature>
<comment type="caution">
    <text evidence="3">The sequence shown here is derived from an EMBL/GenBank/DDBJ whole genome shotgun (WGS) entry which is preliminary data.</text>
</comment>
<feature type="coiled-coil region" evidence="1">
    <location>
        <begin position="380"/>
        <end position="414"/>
    </location>
</feature>
<feature type="region of interest" description="Disordered" evidence="2">
    <location>
        <begin position="890"/>
        <end position="912"/>
    </location>
</feature>
<organism evidence="3 4">
    <name type="scientific">Polyplax serrata</name>
    <name type="common">Common mouse louse</name>
    <dbReference type="NCBI Taxonomy" id="468196"/>
    <lineage>
        <taxon>Eukaryota</taxon>
        <taxon>Metazoa</taxon>
        <taxon>Ecdysozoa</taxon>
        <taxon>Arthropoda</taxon>
        <taxon>Hexapoda</taxon>
        <taxon>Insecta</taxon>
        <taxon>Pterygota</taxon>
        <taxon>Neoptera</taxon>
        <taxon>Paraneoptera</taxon>
        <taxon>Psocodea</taxon>
        <taxon>Troctomorpha</taxon>
        <taxon>Phthiraptera</taxon>
        <taxon>Anoplura</taxon>
        <taxon>Polyplacidae</taxon>
        <taxon>Polyplax</taxon>
    </lineage>
</organism>
<feature type="compositionally biased region" description="Polar residues" evidence="2">
    <location>
        <begin position="587"/>
        <end position="616"/>
    </location>
</feature>
<sequence>MMSSEENTNCCGVIENKLLQNKVKRTRQRVDAGEPRNSYSSIPNFSSRPSFLSSGLYSAIFNPSQKHFGFFGPGFAPAKMLNELLNRQVKTGSEASSPVDSMITVDASNSESKMNLDCLKPAALIRQNIDEENRPSSEDMAHNMLRDILQGRKKELLALENELRSVSANGVKSEPLSLENNNTINNNNNNLNNNNVKIEYKKGAISDVIESDMKSGSVGEMLSLNESDGLNMDSDNISVDQENSTENLDESPSESRVKTEDALSTFNSNACSDSEPSIPSPLSETKDDVDADVQYSKSPEPRTQKTGQIELKRARVENIVSTMRSSPTLPIPVNGCKKRKLYHPQQHDINAAERYSDNGLSNNGSMGTILDDEDSEPPELRQKLVEKNALKTQLRTMQEQLAEMQHKYVQLCNRMEQESECPDQEDMDADVDAGSDTDPEVRTSTSDKTGNNSTAPDFPFSSTPTTQASPSPALPNIMSSKLHGLNAPLTPESHLLLPNMNGPLSMMQNQHLPHPEHQGPPLHYGQHGFSNAAAMYLGVNHKLFFDQESRLAKETGSVSSEQQHHGISPSQNKQEQIKVQQKGLPLTSLSHATQSHISSGLPQTPSHHIHSLQNEIQQRHHPPHKRPPSEFSDRLSMFRNTVSGVGPVSGTDLEGLADVLKTEITSSLTNLIDSIINRFVQQRRLMGKQTETASAAAEQLNKDLMLASQLLDRKSPRTKVIDRTQSSSGDRLGSTVPSSTPKSGAPTLPIPHQQTTPISTANSTPANTPNSEITNNSTSMPVRPSPSNSMFQTPKLPSGGINPVAAAALYSSISGIGVPTPNPLCLSTETRDSIPEQNEALSLVVAPKKKRHKVTDTRITPRTVSRILAQDNLGPSPSNLSEQGKQFNSIMASTSSNSGAESPPPRLYHPPSMLPVSLPTSVAIPNPSLHESQVFSPYSPFFHQHQSHHINGSPPVMVDHRDSPPLSNAPTMLHPALLAAAHHSGTPDYVHFRGSSGLGDCGDRGSDGNSADGPFDGLQPSISF</sequence>
<feature type="compositionally biased region" description="Polar residues" evidence="2">
    <location>
        <begin position="568"/>
        <end position="579"/>
    </location>
</feature>
<feature type="region of interest" description="Disordered" evidence="2">
    <location>
        <begin position="1000"/>
        <end position="1024"/>
    </location>
</feature>
<feature type="region of interest" description="Disordered" evidence="2">
    <location>
        <begin position="416"/>
        <end position="479"/>
    </location>
</feature>
<dbReference type="EMBL" id="JAWJWE010000003">
    <property type="protein sequence ID" value="KAK6639427.1"/>
    <property type="molecule type" value="Genomic_DNA"/>
</dbReference>
<evidence type="ECO:0000256" key="2">
    <source>
        <dbReference type="SAM" id="MobiDB-lite"/>
    </source>
</evidence>
<feature type="compositionally biased region" description="Polar residues" evidence="2">
    <location>
        <begin position="890"/>
        <end position="900"/>
    </location>
</feature>
<protein>
    <recommendedName>
        <fullName evidence="5">Prospero domain-containing protein</fullName>
    </recommendedName>
</protein>
<feature type="compositionally biased region" description="Acidic residues" evidence="2">
    <location>
        <begin position="418"/>
        <end position="438"/>
    </location>
</feature>